<evidence type="ECO:0000256" key="2">
    <source>
        <dbReference type="ARBA" id="ARBA00022692"/>
    </source>
</evidence>
<name>A0A0L0HR57_SPIPD</name>
<proteinExistence type="predicted"/>
<dbReference type="Proteomes" id="UP000053201">
    <property type="component" value="Unassembled WGS sequence"/>
</dbReference>
<feature type="region of interest" description="Disordered" evidence="7">
    <location>
        <begin position="1"/>
        <end position="21"/>
    </location>
</feature>
<keyword evidence="4" id="KW-0813">Transport</keyword>
<keyword evidence="6 8" id="KW-0472">Membrane</keyword>
<dbReference type="GO" id="GO:0034045">
    <property type="term" value="C:phagophore assembly site membrane"/>
    <property type="evidence" value="ECO:0007669"/>
    <property type="project" value="UniProtKB-SubCell"/>
</dbReference>
<dbReference type="OMA" id="GSSHWGF"/>
<dbReference type="EMBL" id="KQ257451">
    <property type="protein sequence ID" value="KND03548.1"/>
    <property type="molecule type" value="Genomic_DNA"/>
</dbReference>
<dbReference type="OrthoDB" id="29460at2759"/>
<evidence type="ECO:0000313" key="10">
    <source>
        <dbReference type="Proteomes" id="UP000053201"/>
    </source>
</evidence>
<keyword evidence="10" id="KW-1185">Reference proteome</keyword>
<accession>A0A0L0HR57</accession>
<evidence type="ECO:0000256" key="1">
    <source>
        <dbReference type="ARBA" id="ARBA00004472"/>
    </source>
</evidence>
<evidence type="ECO:0000256" key="5">
    <source>
        <dbReference type="ARBA" id="ARBA00022989"/>
    </source>
</evidence>
<dbReference type="InterPro" id="IPR018939">
    <property type="entry name" value="Autophagy-rel_prot_27"/>
</dbReference>
<dbReference type="SUPFAM" id="SSF50911">
    <property type="entry name" value="Mannose 6-phosphate receptor domain"/>
    <property type="match status" value="1"/>
</dbReference>
<reference evidence="9 10" key="1">
    <citation type="submission" date="2009-08" db="EMBL/GenBank/DDBJ databases">
        <title>The Genome Sequence of Spizellomyces punctatus strain DAOM BR117.</title>
        <authorList>
            <consortium name="The Broad Institute Genome Sequencing Platform"/>
            <person name="Russ C."/>
            <person name="Cuomo C."/>
            <person name="Shea T."/>
            <person name="Young S.K."/>
            <person name="Zeng Q."/>
            <person name="Koehrsen M."/>
            <person name="Haas B."/>
            <person name="Borodovsky M."/>
            <person name="Guigo R."/>
            <person name="Alvarado L."/>
            <person name="Berlin A."/>
            <person name="Bochicchio J."/>
            <person name="Borenstein D."/>
            <person name="Chapman S."/>
            <person name="Chen Z."/>
            <person name="Engels R."/>
            <person name="Freedman E."/>
            <person name="Gellesch M."/>
            <person name="Goldberg J."/>
            <person name="Griggs A."/>
            <person name="Gujja S."/>
            <person name="Heiman D."/>
            <person name="Hepburn T."/>
            <person name="Howarth C."/>
            <person name="Jen D."/>
            <person name="Larson L."/>
            <person name="Lewis B."/>
            <person name="Mehta T."/>
            <person name="Park D."/>
            <person name="Pearson M."/>
            <person name="Roberts A."/>
            <person name="Saif S."/>
            <person name="Shenoy N."/>
            <person name="Sisk P."/>
            <person name="Stolte C."/>
            <person name="Sykes S."/>
            <person name="Thomson T."/>
            <person name="Walk T."/>
            <person name="White J."/>
            <person name="Yandava C."/>
            <person name="Burger G."/>
            <person name="Gray M.W."/>
            <person name="Holland P.W.H."/>
            <person name="King N."/>
            <person name="Lang F.B.F."/>
            <person name="Roger A.J."/>
            <person name="Ruiz-Trillo I."/>
            <person name="Lander E."/>
            <person name="Nusbaum C."/>
        </authorList>
    </citation>
    <scope>NUCLEOTIDE SEQUENCE [LARGE SCALE GENOMIC DNA]</scope>
    <source>
        <strain evidence="9 10">DAOM BR117</strain>
    </source>
</reference>
<keyword evidence="2 8" id="KW-0812">Transmembrane</keyword>
<evidence type="ECO:0000256" key="3">
    <source>
        <dbReference type="ARBA" id="ARBA00022729"/>
    </source>
</evidence>
<keyword evidence="5 8" id="KW-1133">Transmembrane helix</keyword>
<dbReference type="RefSeq" id="XP_016611587.1">
    <property type="nucleotide sequence ID" value="XM_016749351.1"/>
</dbReference>
<dbReference type="PANTHER" id="PTHR15071">
    <property type="entry name" value="MANNOSE-6-PHOSPHATE RECEPTOR FAMILY MEMBER"/>
    <property type="match status" value="1"/>
</dbReference>
<dbReference type="Gene3D" id="2.70.130.10">
    <property type="entry name" value="Mannose-6-phosphate receptor binding domain"/>
    <property type="match status" value="1"/>
</dbReference>
<evidence type="ECO:0000256" key="8">
    <source>
        <dbReference type="SAM" id="Phobius"/>
    </source>
</evidence>
<dbReference type="Pfam" id="PF09451">
    <property type="entry name" value="ATG27"/>
    <property type="match status" value="1"/>
</dbReference>
<evidence type="ECO:0000256" key="7">
    <source>
        <dbReference type="SAM" id="MobiDB-lite"/>
    </source>
</evidence>
<evidence type="ECO:0000313" key="9">
    <source>
        <dbReference type="EMBL" id="KND03548.1"/>
    </source>
</evidence>
<protein>
    <submittedName>
        <fullName evidence="9">Uncharacterized protein</fullName>
    </submittedName>
</protein>
<gene>
    <name evidence="9" type="ORF">SPPG_01026</name>
</gene>
<dbReference type="VEuPathDB" id="FungiDB:SPPG_01026"/>
<comment type="subcellular location">
    <subcellularLocation>
        <location evidence="1">Preautophagosomal structure membrane</location>
        <topology evidence="1">Single-pass type I membrane protein</topology>
    </subcellularLocation>
</comment>
<dbReference type="InterPro" id="IPR009011">
    <property type="entry name" value="Man6P_isomerase_rcpt-bd_dom_sf"/>
</dbReference>
<dbReference type="GeneID" id="27684719"/>
<dbReference type="PANTHER" id="PTHR15071:SF0">
    <property type="entry name" value="MANNOSE 6-PHOSPHATE RECEPTOR-LIKE PROTEIN 1"/>
    <property type="match status" value="1"/>
</dbReference>
<feature type="transmembrane region" description="Helical" evidence="8">
    <location>
        <begin position="224"/>
        <end position="244"/>
    </location>
</feature>
<dbReference type="AlphaFoldDB" id="A0A0L0HR57"/>
<dbReference type="InParanoid" id="A0A0L0HR57"/>
<dbReference type="GO" id="GO:0015031">
    <property type="term" value="P:protein transport"/>
    <property type="evidence" value="ECO:0007669"/>
    <property type="project" value="UniProtKB-KW"/>
</dbReference>
<keyword evidence="4" id="KW-0653">Protein transport</keyword>
<evidence type="ECO:0000256" key="6">
    <source>
        <dbReference type="ARBA" id="ARBA00023136"/>
    </source>
</evidence>
<evidence type="ECO:0000256" key="4">
    <source>
        <dbReference type="ARBA" id="ARBA00022927"/>
    </source>
</evidence>
<organism evidence="9 10">
    <name type="scientific">Spizellomyces punctatus (strain DAOM BR117)</name>
    <dbReference type="NCBI Taxonomy" id="645134"/>
    <lineage>
        <taxon>Eukaryota</taxon>
        <taxon>Fungi</taxon>
        <taxon>Fungi incertae sedis</taxon>
        <taxon>Chytridiomycota</taxon>
        <taxon>Chytridiomycota incertae sedis</taxon>
        <taxon>Chytridiomycetes</taxon>
        <taxon>Spizellomycetales</taxon>
        <taxon>Spizellomycetaceae</taxon>
        <taxon>Spizellomyces</taxon>
    </lineage>
</organism>
<sequence length="294" mass="32430">MGPVRWKSGTDAGSADHPKRLEHNPQMRLQLALLITILCAGAIAAPVNEYNCSNIITGGGNVQQYIYDLSPLKPDFNITTRKKPEAGDVVTWETTIAGSLCGPITTKFGADVQSKCSDNAWFCWMELLLREGEPPITLRAIQFAGGSNFRPEPHARGQALDLLFKASETKGSKTVNVSFICNDNTSPGKPEKIEETDKLITIKWESKAGCPSTPKNSPNGKGGMSTFGIFCLILFIGAIGYFVIGSAYNYTVLRIHRFPEMLPHWDFWSTLLAVCWDFVASLYERVSGRSYVRL</sequence>
<dbReference type="GO" id="GO:0000139">
    <property type="term" value="C:Golgi membrane"/>
    <property type="evidence" value="ECO:0007669"/>
    <property type="project" value="UniProtKB-SubCell"/>
</dbReference>
<keyword evidence="3" id="KW-0732">Signal</keyword>